<name>A0A3E0U728_9GAMM</name>
<dbReference type="EMBL" id="QUOT01000001">
    <property type="protein sequence ID" value="REL32590.1"/>
    <property type="molecule type" value="Genomic_DNA"/>
</dbReference>
<comment type="subcellular location">
    <subcellularLocation>
        <location evidence="1">Membrane</location>
    </subcellularLocation>
</comment>
<evidence type="ECO:0000256" key="2">
    <source>
        <dbReference type="ARBA" id="ARBA00023136"/>
    </source>
</evidence>
<evidence type="ECO:0000313" key="5">
    <source>
        <dbReference type="Proteomes" id="UP000256899"/>
    </source>
</evidence>
<keyword evidence="5" id="KW-1185">Reference proteome</keyword>
<proteinExistence type="predicted"/>
<organism evidence="4 5">
    <name type="scientific">Thalassotalea euphylliae</name>
    <dbReference type="NCBI Taxonomy" id="1655234"/>
    <lineage>
        <taxon>Bacteria</taxon>
        <taxon>Pseudomonadati</taxon>
        <taxon>Pseudomonadota</taxon>
        <taxon>Gammaproteobacteria</taxon>
        <taxon>Alteromonadales</taxon>
        <taxon>Colwelliaceae</taxon>
        <taxon>Thalassotalea</taxon>
    </lineage>
</organism>
<evidence type="ECO:0000313" key="4">
    <source>
        <dbReference type="EMBL" id="REL32590.1"/>
    </source>
</evidence>
<evidence type="ECO:0000256" key="1">
    <source>
        <dbReference type="ARBA" id="ARBA00004370"/>
    </source>
</evidence>
<dbReference type="Pfam" id="PF05433">
    <property type="entry name" value="Rick_17kDa_Anti"/>
    <property type="match status" value="1"/>
</dbReference>
<sequence length="152" mass="16801">MFASILFVSLTGMAKASEYQRNQAVPVQQVLFGEVLSTRRITEREIREDQANGWQVFGGALIGGAIGYQFGDGSGQAIATILGSLLGAAAADNNHSRRQERVLELIELNIRVEDGSQYMVIQDYDRRMVFSAGDEIRMIYLANGSVRIDKQL</sequence>
<dbReference type="InterPro" id="IPR008816">
    <property type="entry name" value="Gly_zipper_2TM_dom"/>
</dbReference>
<keyword evidence="2" id="KW-0472">Membrane</keyword>
<accession>A0A3E0U728</accession>
<feature type="domain" description="Glycine zipper 2TM" evidence="3">
    <location>
        <begin position="58"/>
        <end position="92"/>
    </location>
</feature>
<evidence type="ECO:0000259" key="3">
    <source>
        <dbReference type="Pfam" id="PF05433"/>
    </source>
</evidence>
<reference evidence="5" key="1">
    <citation type="submission" date="2018-08" db="EMBL/GenBank/DDBJ databases">
        <title>Thalassotalea euphylliae genome.</title>
        <authorList>
            <person name="Summers S."/>
            <person name="Rice S.A."/>
            <person name="Freckelton M.L."/>
            <person name="Nedved B.T."/>
            <person name="Hadfield M.G."/>
        </authorList>
    </citation>
    <scope>NUCLEOTIDE SEQUENCE [LARGE SCALE GENOMIC DNA]</scope>
    <source>
        <strain evidence="5">H3</strain>
    </source>
</reference>
<gene>
    <name evidence="4" type="ORF">DXX94_03410</name>
</gene>
<dbReference type="AlphaFoldDB" id="A0A3E0U728"/>
<dbReference type="PANTHER" id="PTHR35603:SF2">
    <property type="entry name" value="OUTER MEMBRANE LIPOPROTEIN"/>
    <property type="match status" value="1"/>
</dbReference>
<dbReference type="PANTHER" id="PTHR35603">
    <property type="match status" value="1"/>
</dbReference>
<comment type="caution">
    <text evidence="4">The sequence shown here is derived from an EMBL/GenBank/DDBJ whole genome shotgun (WGS) entry which is preliminary data.</text>
</comment>
<dbReference type="GO" id="GO:0019867">
    <property type="term" value="C:outer membrane"/>
    <property type="evidence" value="ECO:0007669"/>
    <property type="project" value="InterPro"/>
</dbReference>
<dbReference type="Proteomes" id="UP000256899">
    <property type="component" value="Unassembled WGS sequence"/>
</dbReference>
<protein>
    <submittedName>
        <fullName evidence="4">Glycine zipper 2TM domain-containing protein</fullName>
    </submittedName>
</protein>
<dbReference type="InterPro" id="IPR051407">
    <property type="entry name" value="Bact_OM_lipoprot/Surf_antigen"/>
</dbReference>